<reference evidence="2" key="2">
    <citation type="journal article" date="2024" name="Plant">
        <title>Genomic evolution and insights into agronomic trait innovations of Sesamum species.</title>
        <authorList>
            <person name="Miao H."/>
            <person name="Wang L."/>
            <person name="Qu L."/>
            <person name="Liu H."/>
            <person name="Sun Y."/>
            <person name="Le M."/>
            <person name="Wang Q."/>
            <person name="Wei S."/>
            <person name="Zheng Y."/>
            <person name="Lin W."/>
            <person name="Duan Y."/>
            <person name="Cao H."/>
            <person name="Xiong S."/>
            <person name="Wang X."/>
            <person name="Wei L."/>
            <person name="Li C."/>
            <person name="Ma Q."/>
            <person name="Ju M."/>
            <person name="Zhao R."/>
            <person name="Li G."/>
            <person name="Mu C."/>
            <person name="Tian Q."/>
            <person name="Mei H."/>
            <person name="Zhang T."/>
            <person name="Gao T."/>
            <person name="Zhang H."/>
        </authorList>
    </citation>
    <scope>NUCLEOTIDE SEQUENCE</scope>
    <source>
        <strain evidence="2">G02</strain>
    </source>
</reference>
<sequence length="80" mass="9575">MVSSDESVRFVGENRPDEDLSEATSKRANFQLVKPWSGRRRSLRQAVAYFCRIIDEREEEEWVMRERSPLLVKRKGWSWT</sequence>
<feature type="region of interest" description="Disordered" evidence="1">
    <location>
        <begin position="1"/>
        <end position="22"/>
    </location>
</feature>
<proteinExistence type="predicted"/>
<dbReference type="AlphaFoldDB" id="A0AAW2T5U5"/>
<organism evidence="2">
    <name type="scientific">Sesamum radiatum</name>
    <name type="common">Black benniseed</name>
    <dbReference type="NCBI Taxonomy" id="300843"/>
    <lineage>
        <taxon>Eukaryota</taxon>
        <taxon>Viridiplantae</taxon>
        <taxon>Streptophyta</taxon>
        <taxon>Embryophyta</taxon>
        <taxon>Tracheophyta</taxon>
        <taxon>Spermatophyta</taxon>
        <taxon>Magnoliopsida</taxon>
        <taxon>eudicotyledons</taxon>
        <taxon>Gunneridae</taxon>
        <taxon>Pentapetalae</taxon>
        <taxon>asterids</taxon>
        <taxon>lamiids</taxon>
        <taxon>Lamiales</taxon>
        <taxon>Pedaliaceae</taxon>
        <taxon>Sesamum</taxon>
    </lineage>
</organism>
<protein>
    <submittedName>
        <fullName evidence="2">Uncharacterized protein</fullName>
    </submittedName>
</protein>
<feature type="compositionally biased region" description="Basic and acidic residues" evidence="1">
    <location>
        <begin position="1"/>
        <end position="18"/>
    </location>
</feature>
<evidence type="ECO:0000256" key="1">
    <source>
        <dbReference type="SAM" id="MobiDB-lite"/>
    </source>
</evidence>
<dbReference type="EMBL" id="JACGWJ010000009">
    <property type="protein sequence ID" value="KAL0399992.1"/>
    <property type="molecule type" value="Genomic_DNA"/>
</dbReference>
<name>A0AAW2T5U5_SESRA</name>
<gene>
    <name evidence="2" type="ORF">Sradi_2342500</name>
</gene>
<comment type="caution">
    <text evidence="2">The sequence shown here is derived from an EMBL/GenBank/DDBJ whole genome shotgun (WGS) entry which is preliminary data.</text>
</comment>
<accession>A0AAW2T5U5</accession>
<evidence type="ECO:0000313" key="2">
    <source>
        <dbReference type="EMBL" id="KAL0399992.1"/>
    </source>
</evidence>
<reference evidence="2" key="1">
    <citation type="submission" date="2020-06" db="EMBL/GenBank/DDBJ databases">
        <authorList>
            <person name="Li T."/>
            <person name="Hu X."/>
            <person name="Zhang T."/>
            <person name="Song X."/>
            <person name="Zhang H."/>
            <person name="Dai N."/>
            <person name="Sheng W."/>
            <person name="Hou X."/>
            <person name="Wei L."/>
        </authorList>
    </citation>
    <scope>NUCLEOTIDE SEQUENCE</scope>
    <source>
        <strain evidence="2">G02</strain>
        <tissue evidence="2">Leaf</tissue>
    </source>
</reference>